<reference evidence="1" key="1">
    <citation type="journal article" date="2020" name="mSystems">
        <title>Genome- and Community-Level Interaction Insights into Carbon Utilization and Element Cycling Functions of Hydrothermarchaeota in Hydrothermal Sediment.</title>
        <authorList>
            <person name="Zhou Z."/>
            <person name="Liu Y."/>
            <person name="Xu W."/>
            <person name="Pan J."/>
            <person name="Luo Z.H."/>
            <person name="Li M."/>
        </authorList>
    </citation>
    <scope>NUCLEOTIDE SEQUENCE [LARGE SCALE GENOMIC DNA]</scope>
    <source>
        <strain evidence="1">SpSt-1219</strain>
    </source>
</reference>
<sequence length="121" mass="12884">MTKFIGAVEVVRVNTGLQLGRITNVWCSSCGVCDGDLRESSGTCYTNWIAARDAVNTAGQGQVDLNSINRDPWGSPYLLDESEGDPSEASCVYDTISSAGPDGISGTSDDISFTIPFYSCR</sequence>
<accession>A0A7C1DPF0</accession>
<proteinExistence type="predicted"/>
<dbReference type="Proteomes" id="UP000886066">
    <property type="component" value="Unassembled WGS sequence"/>
</dbReference>
<protein>
    <submittedName>
        <fullName evidence="1">Uncharacterized protein</fullName>
    </submittedName>
</protein>
<dbReference type="AlphaFoldDB" id="A0A7C1DPF0"/>
<name>A0A7C1DPF0_UNCKA</name>
<evidence type="ECO:0000313" key="1">
    <source>
        <dbReference type="EMBL" id="HDQ88605.1"/>
    </source>
</evidence>
<comment type="caution">
    <text evidence="1">The sequence shown here is derived from an EMBL/GenBank/DDBJ whole genome shotgun (WGS) entry which is preliminary data.</text>
</comment>
<gene>
    <name evidence="1" type="ORF">ENN92_00430</name>
</gene>
<organism evidence="1">
    <name type="scientific">candidate division WWE3 bacterium</name>
    <dbReference type="NCBI Taxonomy" id="2053526"/>
    <lineage>
        <taxon>Bacteria</taxon>
        <taxon>Katanobacteria</taxon>
    </lineage>
</organism>
<dbReference type="Gene3D" id="3.30.700.10">
    <property type="entry name" value="Glycoprotein, Type 4 Pilin"/>
    <property type="match status" value="1"/>
</dbReference>
<dbReference type="EMBL" id="DSDM01000023">
    <property type="protein sequence ID" value="HDQ88605.1"/>
    <property type="molecule type" value="Genomic_DNA"/>
</dbReference>